<dbReference type="Pfam" id="PF00425">
    <property type="entry name" value="Chorismate_bind"/>
    <property type="match status" value="1"/>
</dbReference>
<organism evidence="2 3">
    <name type="scientific">Pedobacter panaciterrae</name>
    <dbReference type="NCBI Taxonomy" id="363849"/>
    <lineage>
        <taxon>Bacteria</taxon>
        <taxon>Pseudomonadati</taxon>
        <taxon>Bacteroidota</taxon>
        <taxon>Sphingobacteriia</taxon>
        <taxon>Sphingobacteriales</taxon>
        <taxon>Sphingobacteriaceae</taxon>
        <taxon>Pedobacter</taxon>
    </lineage>
</organism>
<dbReference type="EMBL" id="JBBEUB010000019">
    <property type="protein sequence ID" value="MEJ2905974.1"/>
    <property type="molecule type" value="Genomic_DNA"/>
</dbReference>
<evidence type="ECO:0000259" key="1">
    <source>
        <dbReference type="Pfam" id="PF00425"/>
    </source>
</evidence>
<accession>A0ABU8NUP2</accession>
<dbReference type="PANTHER" id="PTHR11236">
    <property type="entry name" value="AMINOBENZOATE/ANTHRANILATE SYNTHASE"/>
    <property type="match status" value="1"/>
</dbReference>
<keyword evidence="3" id="KW-1185">Reference proteome</keyword>
<dbReference type="PANTHER" id="PTHR11236:SF50">
    <property type="entry name" value="AMINODEOXYCHORISMATE SYNTHASE COMPONENT 1"/>
    <property type="match status" value="1"/>
</dbReference>
<dbReference type="InterPro" id="IPR005801">
    <property type="entry name" value="ADC_synthase"/>
</dbReference>
<feature type="non-terminal residue" evidence="2">
    <location>
        <position position="1"/>
    </location>
</feature>
<comment type="caution">
    <text evidence="2">The sequence shown here is derived from an EMBL/GenBank/DDBJ whole genome shotgun (WGS) entry which is preliminary data.</text>
</comment>
<dbReference type="SUPFAM" id="SSF56322">
    <property type="entry name" value="ADC synthase"/>
    <property type="match status" value="1"/>
</dbReference>
<proteinExistence type="predicted"/>
<dbReference type="InterPro" id="IPR015890">
    <property type="entry name" value="Chorismate_C"/>
</dbReference>
<protein>
    <submittedName>
        <fullName evidence="2">Anthranilate synthase component I family protein</fullName>
    </submittedName>
</protein>
<evidence type="ECO:0000313" key="2">
    <source>
        <dbReference type="EMBL" id="MEJ2905974.1"/>
    </source>
</evidence>
<gene>
    <name evidence="2" type="ORF">WAE58_26245</name>
</gene>
<name>A0ABU8NUP2_9SPHI</name>
<feature type="domain" description="Chorismate-utilising enzyme C-terminal" evidence="1">
    <location>
        <begin position="170"/>
        <end position="426"/>
    </location>
</feature>
<dbReference type="InterPro" id="IPR019999">
    <property type="entry name" value="Anth_synth_I-like"/>
</dbReference>
<dbReference type="Gene3D" id="3.60.120.10">
    <property type="entry name" value="Anthranilate synthase"/>
    <property type="match status" value="1"/>
</dbReference>
<evidence type="ECO:0000313" key="3">
    <source>
        <dbReference type="Proteomes" id="UP001378956"/>
    </source>
</evidence>
<reference evidence="2 3" key="1">
    <citation type="submission" date="2024-03" db="EMBL/GenBank/DDBJ databases">
        <title>Sequence of Lycoming College Course Isolates.</title>
        <authorList>
            <person name="Plotts O."/>
            <person name="Newman J."/>
        </authorList>
    </citation>
    <scope>NUCLEOTIDE SEQUENCE [LARGE SCALE GENOMIC DNA]</scope>
    <source>
        <strain evidence="2 3">CJB-3</strain>
    </source>
</reference>
<sequence length="439" mass="49907">FVAFFRLCYSDILYICANKMKVQDLDSFKEKALQWANAFDVCCCYDSNSYPDSYGEFDFLLAVGIKESINLKYGAAFDSLKEFYGVQKNWMFGLLSYDLKNEVEQLDSGNSDSLNFPDLFFFVPKYLIAVVKGEIKVILGDQTLLNQIEEYTSDDQETHSGIEIQSRLSKELYIKTVEELQEHIIRGDIYEVNFCQEFFAEHAHIDPLNIYTKLKKVSPTPFSGFFKIKDQYILSASPERFLCKRGNKLISQPIKGTARRSSNIKEDELIKLNLQNDAKEQAENVMIVDLVRNDLTKSAVKGTVVVEELFGIYGFAQVYQMISTVTCQLDPRIHFIDAIKNAFPMGSMTGAPKIKAMELIEAYEFSRRGAYSGTFGYITPEGNFDFNVIIRSILYQSSSKYLSFQVGGAITYASNATAEYEECMLKASAIMQTLEEHVS</sequence>
<dbReference type="PRINTS" id="PR00095">
    <property type="entry name" value="ANTSNTHASEI"/>
</dbReference>
<dbReference type="Proteomes" id="UP001378956">
    <property type="component" value="Unassembled WGS sequence"/>
</dbReference>